<evidence type="ECO:0000256" key="12">
    <source>
        <dbReference type="ARBA" id="ARBA00053449"/>
    </source>
</evidence>
<dbReference type="Proteomes" id="UP000184423">
    <property type="component" value="Unassembled WGS sequence"/>
</dbReference>
<reference evidence="15" key="1">
    <citation type="submission" date="2016-11" db="EMBL/GenBank/DDBJ databases">
        <authorList>
            <person name="Varghese N."/>
            <person name="Submissions S."/>
        </authorList>
    </citation>
    <scope>NUCLEOTIDE SEQUENCE [LARGE SCALE GENOMIC DNA]</scope>
    <source>
        <strain evidence="15">DSM 10124</strain>
    </source>
</reference>
<dbReference type="GO" id="GO:0004156">
    <property type="term" value="F:dihydropteroate synthase activity"/>
    <property type="evidence" value="ECO:0007669"/>
    <property type="project" value="UniProtKB-EC"/>
</dbReference>
<evidence type="ECO:0000256" key="4">
    <source>
        <dbReference type="ARBA" id="ARBA00009503"/>
    </source>
</evidence>
<evidence type="ECO:0000256" key="5">
    <source>
        <dbReference type="ARBA" id="ARBA00012458"/>
    </source>
</evidence>
<keyword evidence="9" id="KW-0460">Magnesium</keyword>
<dbReference type="PANTHER" id="PTHR20941">
    <property type="entry name" value="FOLATE SYNTHESIS PROTEINS"/>
    <property type="match status" value="1"/>
</dbReference>
<dbReference type="Gene3D" id="3.20.20.20">
    <property type="entry name" value="Dihydropteroate synthase-like"/>
    <property type="match status" value="1"/>
</dbReference>
<dbReference type="RefSeq" id="WP_073249670.1">
    <property type="nucleotide sequence ID" value="NZ_FQVG01000051.1"/>
</dbReference>
<sequence>MRYITLRDGRIYVFDKMKVMGILNATPDSFYSNSRVSGVEKGVKRALDMIKNGADIIDVGGESTRPGSEPIGLDEELNRVIPLIEGIRRENKEILISVDTYRAETAKKAIEAGADIINDISGMTFDKDMVRVVKDYNVPIIIMHIKGTPKNMQQNPQYENVLKEVKEYFIERIEYAIENGISKDKIIIDPGIGFGKTYEHNIELIKNIEFFNDLEVPVLLAVSRKSSIGIALGNVPPEERLEGTIAVTCYASMKNVDIIRVHDVLENKRALMMMEALK</sequence>
<evidence type="ECO:0000256" key="9">
    <source>
        <dbReference type="ARBA" id="ARBA00022842"/>
    </source>
</evidence>
<organism evidence="14 15">
    <name type="scientific">Caloramator proteoclasticus DSM 10124</name>
    <dbReference type="NCBI Taxonomy" id="1121262"/>
    <lineage>
        <taxon>Bacteria</taxon>
        <taxon>Bacillati</taxon>
        <taxon>Bacillota</taxon>
        <taxon>Clostridia</taxon>
        <taxon>Eubacteriales</taxon>
        <taxon>Clostridiaceae</taxon>
        <taxon>Caloramator</taxon>
    </lineage>
</organism>
<dbReference type="InterPro" id="IPR000489">
    <property type="entry name" value="Pterin-binding_dom"/>
</dbReference>
<feature type="domain" description="Pterin-binding" evidence="13">
    <location>
        <begin position="17"/>
        <end position="272"/>
    </location>
</feature>
<comment type="function">
    <text evidence="12">Catalyzes the condensation of para-aminobenzoate (pABA) with 6-hydroxymethyl-7,8-dihydropterin diphosphate (DHPt-PP) to form 7,8-dihydropteroate (H2Pte), the immediate precursor of folate derivatives.</text>
</comment>
<dbReference type="InterPro" id="IPR045031">
    <property type="entry name" value="DHP_synth-like"/>
</dbReference>
<comment type="catalytic activity">
    <reaction evidence="1">
        <text>(7,8-dihydropterin-6-yl)methyl diphosphate + 4-aminobenzoate = 7,8-dihydropteroate + diphosphate</text>
        <dbReference type="Rhea" id="RHEA:19949"/>
        <dbReference type="ChEBI" id="CHEBI:17836"/>
        <dbReference type="ChEBI" id="CHEBI:17839"/>
        <dbReference type="ChEBI" id="CHEBI:33019"/>
        <dbReference type="ChEBI" id="CHEBI:72950"/>
        <dbReference type="EC" id="2.5.1.15"/>
    </reaction>
</comment>
<protein>
    <recommendedName>
        <fullName evidence="6">Dihydropteroate synthase</fullName>
        <ecNumber evidence="5">2.5.1.15</ecNumber>
    </recommendedName>
    <alternativeName>
        <fullName evidence="11">Dihydropteroate pyrophosphorylase</fullName>
    </alternativeName>
</protein>
<dbReference type="FunFam" id="3.20.20.20:FF:000006">
    <property type="entry name" value="Dihydropteroate synthase"/>
    <property type="match status" value="1"/>
</dbReference>
<evidence type="ECO:0000256" key="3">
    <source>
        <dbReference type="ARBA" id="ARBA00004763"/>
    </source>
</evidence>
<evidence type="ECO:0000256" key="10">
    <source>
        <dbReference type="ARBA" id="ARBA00022909"/>
    </source>
</evidence>
<accession>A0A1M5AG23</accession>
<name>A0A1M5AG23_9CLOT</name>
<dbReference type="EMBL" id="FQVG01000051">
    <property type="protein sequence ID" value="SHF29076.1"/>
    <property type="molecule type" value="Genomic_DNA"/>
</dbReference>
<dbReference type="GO" id="GO:0046872">
    <property type="term" value="F:metal ion binding"/>
    <property type="evidence" value="ECO:0007669"/>
    <property type="project" value="UniProtKB-KW"/>
</dbReference>
<dbReference type="GO" id="GO:0046654">
    <property type="term" value="P:tetrahydrofolate biosynthetic process"/>
    <property type="evidence" value="ECO:0007669"/>
    <property type="project" value="UniProtKB-UniPathway"/>
</dbReference>
<evidence type="ECO:0000256" key="6">
    <source>
        <dbReference type="ARBA" id="ARBA00016919"/>
    </source>
</evidence>
<dbReference type="GO" id="GO:0046656">
    <property type="term" value="P:folic acid biosynthetic process"/>
    <property type="evidence" value="ECO:0007669"/>
    <property type="project" value="UniProtKB-KW"/>
</dbReference>
<keyword evidence="15" id="KW-1185">Reference proteome</keyword>
<comment type="similarity">
    <text evidence="4">Belongs to the DHPS family.</text>
</comment>
<dbReference type="PROSITE" id="PS00793">
    <property type="entry name" value="DHPS_2"/>
    <property type="match status" value="1"/>
</dbReference>
<evidence type="ECO:0000256" key="8">
    <source>
        <dbReference type="ARBA" id="ARBA00022723"/>
    </source>
</evidence>
<keyword evidence="10" id="KW-0289">Folate biosynthesis</keyword>
<evidence type="ECO:0000256" key="11">
    <source>
        <dbReference type="ARBA" id="ARBA00030193"/>
    </source>
</evidence>
<dbReference type="EC" id="2.5.1.15" evidence="5"/>
<dbReference type="InterPro" id="IPR006390">
    <property type="entry name" value="DHP_synth_dom"/>
</dbReference>
<proteinExistence type="inferred from homology"/>
<comment type="cofactor">
    <cofactor evidence="2">
        <name>Mg(2+)</name>
        <dbReference type="ChEBI" id="CHEBI:18420"/>
    </cofactor>
</comment>
<dbReference type="GO" id="GO:0005829">
    <property type="term" value="C:cytosol"/>
    <property type="evidence" value="ECO:0007669"/>
    <property type="project" value="TreeGrafter"/>
</dbReference>
<dbReference type="PROSITE" id="PS50972">
    <property type="entry name" value="PTERIN_BINDING"/>
    <property type="match status" value="1"/>
</dbReference>
<evidence type="ECO:0000313" key="14">
    <source>
        <dbReference type="EMBL" id="SHF29076.1"/>
    </source>
</evidence>
<dbReference type="UniPathway" id="UPA00077">
    <property type="reaction ID" value="UER00156"/>
</dbReference>
<evidence type="ECO:0000256" key="1">
    <source>
        <dbReference type="ARBA" id="ARBA00000012"/>
    </source>
</evidence>
<dbReference type="PANTHER" id="PTHR20941:SF1">
    <property type="entry name" value="FOLIC ACID SYNTHESIS PROTEIN FOL1"/>
    <property type="match status" value="1"/>
</dbReference>
<evidence type="ECO:0000313" key="15">
    <source>
        <dbReference type="Proteomes" id="UP000184423"/>
    </source>
</evidence>
<keyword evidence="7" id="KW-0808">Transferase</keyword>
<comment type="pathway">
    <text evidence="3">Cofactor biosynthesis; tetrahydrofolate biosynthesis; 7,8-dihydrofolate from 2-amino-4-hydroxy-6-hydroxymethyl-7,8-dihydropteridine diphosphate and 4-aminobenzoate: step 1/2.</text>
</comment>
<evidence type="ECO:0000256" key="7">
    <source>
        <dbReference type="ARBA" id="ARBA00022679"/>
    </source>
</evidence>
<dbReference type="AlphaFoldDB" id="A0A1M5AG23"/>
<dbReference type="CDD" id="cd00739">
    <property type="entry name" value="DHPS"/>
    <property type="match status" value="1"/>
</dbReference>
<dbReference type="SUPFAM" id="SSF51717">
    <property type="entry name" value="Dihydropteroate synthetase-like"/>
    <property type="match status" value="1"/>
</dbReference>
<evidence type="ECO:0000259" key="13">
    <source>
        <dbReference type="PROSITE" id="PS50972"/>
    </source>
</evidence>
<dbReference type="Pfam" id="PF00809">
    <property type="entry name" value="Pterin_bind"/>
    <property type="match status" value="1"/>
</dbReference>
<evidence type="ECO:0000256" key="2">
    <source>
        <dbReference type="ARBA" id="ARBA00001946"/>
    </source>
</evidence>
<keyword evidence="8" id="KW-0479">Metal-binding</keyword>
<gene>
    <name evidence="14" type="ORF">SAMN02746091_02185</name>
</gene>
<dbReference type="NCBIfam" id="TIGR01496">
    <property type="entry name" value="DHPS"/>
    <property type="match status" value="1"/>
</dbReference>
<dbReference type="InterPro" id="IPR011005">
    <property type="entry name" value="Dihydropteroate_synth-like_sf"/>
</dbReference>